<reference evidence="2" key="1">
    <citation type="journal article" date="2014" name="Int. J. Syst. Evol. Microbiol.">
        <title>Complete genome sequence of Corynebacterium casei LMG S-19264T (=DSM 44701T), isolated from a smear-ripened cheese.</title>
        <authorList>
            <consortium name="US DOE Joint Genome Institute (JGI-PGF)"/>
            <person name="Walter F."/>
            <person name="Albersmeier A."/>
            <person name="Kalinowski J."/>
            <person name="Ruckert C."/>
        </authorList>
    </citation>
    <scope>NUCLEOTIDE SEQUENCE</scope>
    <source>
        <strain evidence="2">JCM 3302</strain>
    </source>
</reference>
<dbReference type="Gene3D" id="3.40.630.30">
    <property type="match status" value="1"/>
</dbReference>
<dbReference type="GO" id="GO:0034069">
    <property type="term" value="F:aminoglycoside N-acetyltransferase activity"/>
    <property type="evidence" value="ECO:0007669"/>
    <property type="project" value="TreeGrafter"/>
</dbReference>
<dbReference type="SUPFAM" id="SSF55729">
    <property type="entry name" value="Acyl-CoA N-acyltransferases (Nat)"/>
    <property type="match status" value="1"/>
</dbReference>
<sequence>MVNGARAIGTPHDDRTQALKDAQDPGLMASVFANFRQYLMGWDAESRPGPVVDQFRSGLATPQFNGVVRVRSASELESAVAAVRRDLAGLPWWWWVGPDSAEDTADALQRHGGRQLAVLPVMVRSLGQPADPAETLDPAGSAGTSAGLRMETVRDGERLAELVRTYRTSMGIAPGLEAEMVRIESRREDNADIIRLAAVLDGRVVGSTVVITAHGVAGIFLVHVAEAHRRRGIGAALTVAALRAGQESGMRSAALVASPAGEPLYRRFGFTTLSEYRLFAFPV</sequence>
<dbReference type="CDD" id="cd04301">
    <property type="entry name" value="NAT_SF"/>
    <property type="match status" value="1"/>
</dbReference>
<dbReference type="Proteomes" id="UP000641386">
    <property type="component" value="Unassembled WGS sequence"/>
</dbReference>
<dbReference type="AlphaFoldDB" id="A0A919ABR8"/>
<dbReference type="GO" id="GO:0030649">
    <property type="term" value="P:aminoglycoside antibiotic catabolic process"/>
    <property type="evidence" value="ECO:0007669"/>
    <property type="project" value="TreeGrafter"/>
</dbReference>
<evidence type="ECO:0000259" key="1">
    <source>
        <dbReference type="PROSITE" id="PS51186"/>
    </source>
</evidence>
<dbReference type="InterPro" id="IPR051554">
    <property type="entry name" value="Acetyltransferase_Eis"/>
</dbReference>
<dbReference type="PROSITE" id="PS51186">
    <property type="entry name" value="GNAT"/>
    <property type="match status" value="1"/>
</dbReference>
<dbReference type="PANTHER" id="PTHR37817:SF1">
    <property type="entry name" value="N-ACETYLTRANSFERASE EIS"/>
    <property type="match status" value="1"/>
</dbReference>
<protein>
    <submittedName>
        <fullName evidence="2">Acetyltransferase</fullName>
    </submittedName>
</protein>
<dbReference type="PANTHER" id="PTHR37817">
    <property type="entry name" value="N-ACETYLTRANSFERASE EIS"/>
    <property type="match status" value="1"/>
</dbReference>
<evidence type="ECO:0000313" key="2">
    <source>
        <dbReference type="EMBL" id="GHE98695.1"/>
    </source>
</evidence>
<keyword evidence="3" id="KW-1185">Reference proteome</keyword>
<organism evidence="2 3">
    <name type="scientific">Streptomyces spiralis</name>
    <dbReference type="NCBI Taxonomy" id="66376"/>
    <lineage>
        <taxon>Bacteria</taxon>
        <taxon>Bacillati</taxon>
        <taxon>Actinomycetota</taxon>
        <taxon>Actinomycetes</taxon>
        <taxon>Kitasatosporales</taxon>
        <taxon>Streptomycetaceae</taxon>
        <taxon>Streptomyces</taxon>
    </lineage>
</organism>
<evidence type="ECO:0000313" key="3">
    <source>
        <dbReference type="Proteomes" id="UP000641386"/>
    </source>
</evidence>
<dbReference type="Pfam" id="PF00583">
    <property type="entry name" value="Acetyltransf_1"/>
    <property type="match status" value="1"/>
</dbReference>
<reference evidence="2" key="2">
    <citation type="submission" date="2020-09" db="EMBL/GenBank/DDBJ databases">
        <authorList>
            <person name="Sun Q."/>
            <person name="Ohkuma M."/>
        </authorList>
    </citation>
    <scope>NUCLEOTIDE SEQUENCE</scope>
    <source>
        <strain evidence="2">JCM 3302</strain>
    </source>
</reference>
<dbReference type="EMBL" id="BNBC01000037">
    <property type="protein sequence ID" value="GHE98695.1"/>
    <property type="molecule type" value="Genomic_DNA"/>
</dbReference>
<dbReference type="InterPro" id="IPR000182">
    <property type="entry name" value="GNAT_dom"/>
</dbReference>
<gene>
    <name evidence="2" type="ORF">GCM10014715_63620</name>
</gene>
<name>A0A919ABR8_9ACTN</name>
<dbReference type="InterPro" id="IPR016181">
    <property type="entry name" value="Acyl_CoA_acyltransferase"/>
</dbReference>
<accession>A0A919ABR8</accession>
<feature type="domain" description="N-acetyltransferase" evidence="1">
    <location>
        <begin position="146"/>
        <end position="283"/>
    </location>
</feature>
<comment type="caution">
    <text evidence="2">The sequence shown here is derived from an EMBL/GenBank/DDBJ whole genome shotgun (WGS) entry which is preliminary data.</text>
</comment>
<proteinExistence type="predicted"/>